<evidence type="ECO:0000313" key="2">
    <source>
        <dbReference type="Proteomes" id="UP000789508"/>
    </source>
</evidence>
<gene>
    <name evidence="1" type="ORF">ALEPTO_LOCUS5311</name>
</gene>
<protein>
    <submittedName>
        <fullName evidence="1">11975_t:CDS:1</fullName>
    </submittedName>
</protein>
<proteinExistence type="predicted"/>
<sequence length="184" mass="20498">MNKNHNDINKKPANRYILFRACLSNAVSKELHCTESLCLLSALANSANNGDRNRSFVQKNNYAYPYSYPAQYINIIVTPEHTSNGSNIIMLPRTTSTSSNLSFFDIGSGYSTEPRVDLINYPVAGFQPFTNKESSKLSLFRSSKYLALQNSEDSTISVNNSHSFHSPNNSIFDPSEPLSISTIQ</sequence>
<name>A0A9N9ASW8_9GLOM</name>
<dbReference type="EMBL" id="CAJVPS010001461">
    <property type="protein sequence ID" value="CAG8538960.1"/>
    <property type="molecule type" value="Genomic_DNA"/>
</dbReference>
<dbReference type="Proteomes" id="UP000789508">
    <property type="component" value="Unassembled WGS sequence"/>
</dbReference>
<dbReference type="AlphaFoldDB" id="A0A9N9ASW8"/>
<keyword evidence="2" id="KW-1185">Reference proteome</keyword>
<organism evidence="1 2">
    <name type="scientific">Ambispora leptoticha</name>
    <dbReference type="NCBI Taxonomy" id="144679"/>
    <lineage>
        <taxon>Eukaryota</taxon>
        <taxon>Fungi</taxon>
        <taxon>Fungi incertae sedis</taxon>
        <taxon>Mucoromycota</taxon>
        <taxon>Glomeromycotina</taxon>
        <taxon>Glomeromycetes</taxon>
        <taxon>Archaeosporales</taxon>
        <taxon>Ambisporaceae</taxon>
        <taxon>Ambispora</taxon>
    </lineage>
</organism>
<comment type="caution">
    <text evidence="1">The sequence shown here is derived from an EMBL/GenBank/DDBJ whole genome shotgun (WGS) entry which is preliminary data.</text>
</comment>
<evidence type="ECO:0000313" key="1">
    <source>
        <dbReference type="EMBL" id="CAG8538960.1"/>
    </source>
</evidence>
<reference evidence="1" key="1">
    <citation type="submission" date="2021-06" db="EMBL/GenBank/DDBJ databases">
        <authorList>
            <person name="Kallberg Y."/>
            <person name="Tangrot J."/>
            <person name="Rosling A."/>
        </authorList>
    </citation>
    <scope>NUCLEOTIDE SEQUENCE</scope>
    <source>
        <strain evidence="1">FL130A</strain>
    </source>
</reference>
<accession>A0A9N9ASW8</accession>